<evidence type="ECO:0000256" key="2">
    <source>
        <dbReference type="ARBA" id="ARBA00022475"/>
    </source>
</evidence>
<evidence type="ECO:0000256" key="3">
    <source>
        <dbReference type="ARBA" id="ARBA00022692"/>
    </source>
</evidence>
<dbReference type="InterPro" id="IPR005538">
    <property type="entry name" value="LrgA/CidA"/>
</dbReference>
<feature type="region of interest" description="Disordered" evidence="6">
    <location>
        <begin position="183"/>
        <end position="219"/>
    </location>
</feature>
<dbReference type="EMBL" id="JAUEPO010000007">
    <property type="protein sequence ID" value="KAK3317760.1"/>
    <property type="molecule type" value="Genomic_DNA"/>
</dbReference>
<feature type="transmembrane region" description="Helical" evidence="7">
    <location>
        <begin position="148"/>
        <end position="167"/>
    </location>
</feature>
<keyword evidence="4 7" id="KW-1133">Transmembrane helix</keyword>
<sequence length="575" mass="61933">MSQQQEQQPRLLSIAMRNRLQASVRAATDLAVAVKLAAQLSAPYLLRSWVYVPAGIMVMLVACFGVDVFLKRVAHVSFPASVACLVLLFLALLLCELVFGGNRTRKFVHRVVDVPAEWSLRWISVFFTPTFVMLPLSNRIGVVEVFKLIAVFVIGFIVMMVLTAYMTRSLQLLTGSSKRARAERLDELGSQQPEDIPITSPNLPPSTANTPQSPTPDAVSRVASSIALDTIAPPPPLYSQSQEPLLLSPTSPDSSAQAALQTTIYRQTPIPPSRSRRWAAYIAANIDWLLYTTIATTIGLPVFYATGYAMPLHASVTVLSYFAALRLPATWRRYLHPVLVSALLTVITIWLLGLTRSTSLNSTLTSYRTGLKYLSLWEHTTTATPISTTTSTIRPGAGDIFSTALDASIVSLALPMYQYRRSLRTHFAAIIVPNVVLAIASLFAYPPLCFAVGIAADRSLAFAARSLTLALAIPATENLGGDVNTVSAVAIMSGVVGALIGGRLLDLMGIPEDDYVTRGVTLGANSSAVATALLLQSDPRAAALSSLSMTLFGTITVLFTAIPVLRDLVRAMVGL</sequence>
<name>A0AAE0I3H9_9PEZI</name>
<feature type="transmembrane region" description="Helical" evidence="7">
    <location>
        <begin position="76"/>
        <end position="99"/>
    </location>
</feature>
<feature type="transmembrane region" description="Helical" evidence="7">
    <location>
        <begin position="120"/>
        <end position="136"/>
    </location>
</feature>
<feature type="transmembrane region" description="Helical" evidence="7">
    <location>
        <begin position="49"/>
        <end position="70"/>
    </location>
</feature>
<dbReference type="InterPro" id="IPR007300">
    <property type="entry name" value="CidB/LrgB"/>
</dbReference>
<keyword evidence="9" id="KW-1185">Reference proteome</keyword>
<keyword evidence="2" id="KW-1003">Cell membrane</keyword>
<proteinExistence type="predicted"/>
<feature type="transmembrane region" description="Helical" evidence="7">
    <location>
        <begin position="486"/>
        <end position="505"/>
    </location>
</feature>
<evidence type="ECO:0000256" key="7">
    <source>
        <dbReference type="SAM" id="Phobius"/>
    </source>
</evidence>
<gene>
    <name evidence="8" type="ORF">B0T19DRAFT_469546</name>
</gene>
<organism evidence="8 9">
    <name type="scientific">Cercophora scortea</name>
    <dbReference type="NCBI Taxonomy" id="314031"/>
    <lineage>
        <taxon>Eukaryota</taxon>
        <taxon>Fungi</taxon>
        <taxon>Dikarya</taxon>
        <taxon>Ascomycota</taxon>
        <taxon>Pezizomycotina</taxon>
        <taxon>Sordariomycetes</taxon>
        <taxon>Sordariomycetidae</taxon>
        <taxon>Sordariales</taxon>
        <taxon>Lasiosphaeriaceae</taxon>
        <taxon>Cercophora</taxon>
    </lineage>
</organism>
<reference evidence="8" key="2">
    <citation type="submission" date="2023-06" db="EMBL/GenBank/DDBJ databases">
        <authorList>
            <consortium name="Lawrence Berkeley National Laboratory"/>
            <person name="Haridas S."/>
            <person name="Hensen N."/>
            <person name="Bonometti L."/>
            <person name="Westerberg I."/>
            <person name="Brannstrom I.O."/>
            <person name="Guillou S."/>
            <person name="Cros-Aarteil S."/>
            <person name="Calhoun S."/>
            <person name="Kuo A."/>
            <person name="Mondo S."/>
            <person name="Pangilinan J."/>
            <person name="Riley R."/>
            <person name="Labutti K."/>
            <person name="Andreopoulos B."/>
            <person name="Lipzen A."/>
            <person name="Chen C."/>
            <person name="Yanf M."/>
            <person name="Daum C."/>
            <person name="Ng V."/>
            <person name="Clum A."/>
            <person name="Steindorff A."/>
            <person name="Ohm R."/>
            <person name="Martin F."/>
            <person name="Silar P."/>
            <person name="Natvig D."/>
            <person name="Lalanne C."/>
            <person name="Gautier V."/>
            <person name="Ament-Velasquez S.L."/>
            <person name="Kruys A."/>
            <person name="Hutchinson M.I."/>
            <person name="Powell A.J."/>
            <person name="Barry K."/>
            <person name="Miller A.N."/>
            <person name="Grigoriev I.V."/>
            <person name="Debuchy R."/>
            <person name="Gladieux P."/>
            <person name="Thoren M.H."/>
            <person name="Johannesson H."/>
        </authorList>
    </citation>
    <scope>NUCLEOTIDE SEQUENCE</scope>
    <source>
        <strain evidence="8">SMH4131-1</strain>
    </source>
</reference>
<comment type="subcellular location">
    <subcellularLocation>
        <location evidence="1">Cell membrane</location>
        <topology evidence="1">Multi-pass membrane protein</topology>
    </subcellularLocation>
</comment>
<comment type="caution">
    <text evidence="8">The sequence shown here is derived from an EMBL/GenBank/DDBJ whole genome shotgun (WGS) entry which is preliminary data.</text>
</comment>
<reference evidence="8" key="1">
    <citation type="journal article" date="2023" name="Mol. Phylogenet. Evol.">
        <title>Genome-scale phylogeny and comparative genomics of the fungal order Sordariales.</title>
        <authorList>
            <person name="Hensen N."/>
            <person name="Bonometti L."/>
            <person name="Westerberg I."/>
            <person name="Brannstrom I.O."/>
            <person name="Guillou S."/>
            <person name="Cros-Aarteil S."/>
            <person name="Calhoun S."/>
            <person name="Haridas S."/>
            <person name="Kuo A."/>
            <person name="Mondo S."/>
            <person name="Pangilinan J."/>
            <person name="Riley R."/>
            <person name="LaButti K."/>
            <person name="Andreopoulos B."/>
            <person name="Lipzen A."/>
            <person name="Chen C."/>
            <person name="Yan M."/>
            <person name="Daum C."/>
            <person name="Ng V."/>
            <person name="Clum A."/>
            <person name="Steindorff A."/>
            <person name="Ohm R.A."/>
            <person name="Martin F."/>
            <person name="Silar P."/>
            <person name="Natvig D.O."/>
            <person name="Lalanne C."/>
            <person name="Gautier V."/>
            <person name="Ament-Velasquez S.L."/>
            <person name="Kruys A."/>
            <person name="Hutchinson M.I."/>
            <person name="Powell A.J."/>
            <person name="Barry K."/>
            <person name="Miller A.N."/>
            <person name="Grigoriev I.V."/>
            <person name="Debuchy R."/>
            <person name="Gladieux P."/>
            <person name="Hiltunen Thoren M."/>
            <person name="Johannesson H."/>
        </authorList>
    </citation>
    <scope>NUCLEOTIDE SEQUENCE</scope>
    <source>
        <strain evidence="8">SMH4131-1</strain>
    </source>
</reference>
<evidence type="ECO:0000256" key="5">
    <source>
        <dbReference type="ARBA" id="ARBA00023136"/>
    </source>
</evidence>
<protein>
    <submittedName>
        <fullName evidence="8">LrgB-like family-domain-containing protein</fullName>
    </submittedName>
</protein>
<feature type="transmembrane region" description="Helical" evidence="7">
    <location>
        <begin position="541"/>
        <end position="565"/>
    </location>
</feature>
<keyword evidence="5 7" id="KW-0472">Membrane</keyword>
<evidence type="ECO:0000256" key="4">
    <source>
        <dbReference type="ARBA" id="ARBA00022989"/>
    </source>
</evidence>
<evidence type="ECO:0000256" key="1">
    <source>
        <dbReference type="ARBA" id="ARBA00004651"/>
    </source>
</evidence>
<keyword evidence="3 7" id="KW-0812">Transmembrane</keyword>
<dbReference type="PANTHER" id="PTHR30249">
    <property type="entry name" value="PUTATIVE SEROTONIN TRANSPORTER"/>
    <property type="match status" value="1"/>
</dbReference>
<feature type="transmembrane region" description="Helical" evidence="7">
    <location>
        <begin position="431"/>
        <end position="456"/>
    </location>
</feature>
<dbReference type="PANTHER" id="PTHR30249:SF0">
    <property type="entry name" value="PLASTIDAL GLYCOLATE_GLYCERATE TRANSLOCATOR 1, CHLOROPLASTIC"/>
    <property type="match status" value="1"/>
</dbReference>
<feature type="compositionally biased region" description="Polar residues" evidence="6">
    <location>
        <begin position="189"/>
        <end position="212"/>
    </location>
</feature>
<evidence type="ECO:0000313" key="8">
    <source>
        <dbReference type="EMBL" id="KAK3317760.1"/>
    </source>
</evidence>
<accession>A0AAE0I3H9</accession>
<dbReference type="GO" id="GO:0005886">
    <property type="term" value="C:plasma membrane"/>
    <property type="evidence" value="ECO:0007669"/>
    <property type="project" value="UniProtKB-SubCell"/>
</dbReference>
<dbReference type="AlphaFoldDB" id="A0AAE0I3H9"/>
<feature type="transmembrane region" description="Helical" evidence="7">
    <location>
        <begin position="334"/>
        <end position="353"/>
    </location>
</feature>
<feature type="transmembrane region" description="Helical" evidence="7">
    <location>
        <begin position="278"/>
        <end position="304"/>
    </location>
</feature>
<evidence type="ECO:0000313" key="9">
    <source>
        <dbReference type="Proteomes" id="UP001286456"/>
    </source>
</evidence>
<evidence type="ECO:0000256" key="6">
    <source>
        <dbReference type="SAM" id="MobiDB-lite"/>
    </source>
</evidence>
<dbReference type="Proteomes" id="UP001286456">
    <property type="component" value="Unassembled WGS sequence"/>
</dbReference>
<dbReference type="Pfam" id="PF03788">
    <property type="entry name" value="LrgA"/>
    <property type="match status" value="1"/>
</dbReference>
<dbReference type="Pfam" id="PF04172">
    <property type="entry name" value="LrgB"/>
    <property type="match status" value="1"/>
</dbReference>